<evidence type="ECO:0000256" key="1">
    <source>
        <dbReference type="SAM" id="Phobius"/>
    </source>
</evidence>
<evidence type="ECO:0000313" key="3">
    <source>
        <dbReference type="Proteomes" id="UP000467522"/>
    </source>
</evidence>
<reference evidence="3" key="1">
    <citation type="journal article" date="2020" name="MBio">
        <title>Horizontal gene transfer to a defensive symbiont with a reduced genome amongst a multipartite beetle microbiome.</title>
        <authorList>
            <person name="Waterworth S.C."/>
            <person name="Florez L.V."/>
            <person name="Rees E.R."/>
            <person name="Hertweck C."/>
            <person name="Kaltenpoth M."/>
            <person name="Kwan J.C."/>
        </authorList>
    </citation>
    <scope>NUCLEOTIDE SEQUENCE [LARGE SCALE GENOMIC DNA]</scope>
</reference>
<sequence>MSTVPDSPADRTGGRSPVRAAIRVAVAFVAVWLLAAGYWKATGHVPSVKELFMAGVGVPLLLVIGVASIRKGFAPMPGPAPKPVPQAGGAPAATTDDDPSLTWTMALLDASLRLPAGMHVEDVLALAGDGQVVGLHPTLQRLDGTKVFAATAASIWRDDPDDGMLALDVMPSENDEQRRAMMLAAEAIDELMARHATTPVTPPGETSRGAVPPFALHLLLPERWRADAPALAAWLDRHLERGRWRPAVEPAQVTFVAHPVDALAALDALNVELHRTHATARHLVLACDSTLSQPTVTALDQAGRLFAHNRPDGQVLGEGACALLLALPMAAGTPDTPRIHRLATAEQRASAGQPDGDAVAGLLRQAVARMTDAEPALAGCALVSDADQRSSRRAEIGDAAQRTWPDDPDIRLRCRHLGIANGDGGGALALGLIAAASAHAVDAQRPALAVSISDPLMRGAVVVSHHVALDANGSSPPA</sequence>
<dbReference type="AlphaFoldDB" id="A0A833UGI4"/>
<proteinExistence type="predicted"/>
<feature type="transmembrane region" description="Helical" evidence="1">
    <location>
        <begin position="51"/>
        <end position="69"/>
    </location>
</feature>
<dbReference type="Proteomes" id="UP000467522">
    <property type="component" value="Unassembled WGS sequence"/>
</dbReference>
<keyword evidence="1" id="KW-1133">Transmembrane helix</keyword>
<name>A0A833UGI4_BURL3</name>
<accession>A0A833UGI4</accession>
<keyword evidence="1" id="KW-0812">Transmembrane</keyword>
<comment type="caution">
    <text evidence="2">The sequence shown here is derived from an EMBL/GenBank/DDBJ whole genome shotgun (WGS) entry which is preliminary data.</text>
</comment>
<gene>
    <name evidence="2" type="ORF">GAK33_00954</name>
</gene>
<protein>
    <recommendedName>
        <fullName evidence="4">3-oxoacyl-ACP synthase</fullName>
    </recommendedName>
</protein>
<dbReference type="EMBL" id="WNDV01000002">
    <property type="protein sequence ID" value="KAF1039954.1"/>
    <property type="molecule type" value="Genomic_DNA"/>
</dbReference>
<evidence type="ECO:0000313" key="2">
    <source>
        <dbReference type="EMBL" id="KAF1039954.1"/>
    </source>
</evidence>
<organism evidence="2 3">
    <name type="scientific">Burkholderia lata (strain ATCC 17760 / DSM 23089 / LMG 22485 / NCIMB 9086 / R18194 / 383)</name>
    <dbReference type="NCBI Taxonomy" id="482957"/>
    <lineage>
        <taxon>Bacteria</taxon>
        <taxon>Pseudomonadati</taxon>
        <taxon>Pseudomonadota</taxon>
        <taxon>Betaproteobacteria</taxon>
        <taxon>Burkholderiales</taxon>
        <taxon>Burkholderiaceae</taxon>
        <taxon>Burkholderia</taxon>
        <taxon>Burkholderia cepacia complex</taxon>
    </lineage>
</organism>
<keyword evidence="1" id="KW-0472">Membrane</keyword>
<feature type="transmembrane region" description="Helical" evidence="1">
    <location>
        <begin position="20"/>
        <end position="39"/>
    </location>
</feature>
<evidence type="ECO:0008006" key="4">
    <source>
        <dbReference type="Google" id="ProtNLM"/>
    </source>
</evidence>